<feature type="domain" description="CCZ1/INTU/HSP4 first Longin" evidence="3">
    <location>
        <begin position="27"/>
        <end position="157"/>
    </location>
</feature>
<feature type="compositionally biased region" description="Polar residues" evidence="2">
    <location>
        <begin position="339"/>
        <end position="350"/>
    </location>
</feature>
<dbReference type="Proteomes" id="UP000242180">
    <property type="component" value="Unassembled WGS sequence"/>
</dbReference>
<proteinExistence type="inferred from homology"/>
<feature type="compositionally biased region" description="Basic and acidic residues" evidence="2">
    <location>
        <begin position="277"/>
        <end position="287"/>
    </location>
</feature>
<dbReference type="InParanoid" id="A0A1X2HQF5"/>
<dbReference type="GO" id="GO:0035658">
    <property type="term" value="C:Mon1-Ccz1 complex"/>
    <property type="evidence" value="ECO:0007669"/>
    <property type="project" value="InterPro"/>
</dbReference>
<protein>
    <recommendedName>
        <fullName evidence="3">CCZ1/INTU/HSP4 first Longin domain-containing protein</fullName>
    </recommendedName>
</protein>
<feature type="compositionally biased region" description="Low complexity" evidence="2">
    <location>
        <begin position="311"/>
        <end position="321"/>
    </location>
</feature>
<evidence type="ECO:0000313" key="4">
    <source>
        <dbReference type="EMBL" id="ORZ01522.1"/>
    </source>
</evidence>
<reference evidence="4 5" key="1">
    <citation type="submission" date="2016-07" db="EMBL/GenBank/DDBJ databases">
        <title>Pervasive Adenine N6-methylation of Active Genes in Fungi.</title>
        <authorList>
            <consortium name="DOE Joint Genome Institute"/>
            <person name="Mondo S.J."/>
            <person name="Dannebaum R.O."/>
            <person name="Kuo R.C."/>
            <person name="Labutti K."/>
            <person name="Haridas S."/>
            <person name="Kuo A."/>
            <person name="Salamov A."/>
            <person name="Ahrendt S.R."/>
            <person name="Lipzen A."/>
            <person name="Sullivan W."/>
            <person name="Andreopoulos W.B."/>
            <person name="Clum A."/>
            <person name="Lindquist E."/>
            <person name="Daum C."/>
            <person name="Ramamoorthy G.K."/>
            <person name="Gryganskyi A."/>
            <person name="Culley D."/>
            <person name="Magnuson J.K."/>
            <person name="James T.Y."/>
            <person name="O'Malley M.A."/>
            <person name="Stajich J.E."/>
            <person name="Spatafora J.W."/>
            <person name="Visel A."/>
            <person name="Grigoriev I.V."/>
        </authorList>
    </citation>
    <scope>NUCLEOTIDE SEQUENCE [LARGE SCALE GENOMIC DNA]</scope>
    <source>
        <strain evidence="4 5">NRRL 2496</strain>
    </source>
</reference>
<comment type="similarity">
    <text evidence="1">Belongs to the CCZ1 family.</text>
</comment>
<dbReference type="GO" id="GO:0016192">
    <property type="term" value="P:vesicle-mediated transport"/>
    <property type="evidence" value="ECO:0007669"/>
    <property type="project" value="InterPro"/>
</dbReference>
<dbReference type="InterPro" id="IPR043987">
    <property type="entry name" value="CCZ1/INTU/HSP4_longin_1"/>
</dbReference>
<dbReference type="AlphaFoldDB" id="A0A1X2HQF5"/>
<name>A0A1X2HQF5_SYNRA</name>
<evidence type="ECO:0000313" key="5">
    <source>
        <dbReference type="Proteomes" id="UP000242180"/>
    </source>
</evidence>
<organism evidence="4 5">
    <name type="scientific">Syncephalastrum racemosum</name>
    <name type="common">Filamentous fungus</name>
    <dbReference type="NCBI Taxonomy" id="13706"/>
    <lineage>
        <taxon>Eukaryota</taxon>
        <taxon>Fungi</taxon>
        <taxon>Fungi incertae sedis</taxon>
        <taxon>Mucoromycota</taxon>
        <taxon>Mucoromycotina</taxon>
        <taxon>Mucoromycetes</taxon>
        <taxon>Mucorales</taxon>
        <taxon>Syncephalastraceae</taxon>
        <taxon>Syncephalastrum</taxon>
    </lineage>
</organism>
<dbReference type="Pfam" id="PF19031">
    <property type="entry name" value="Intu_longin_1"/>
    <property type="match status" value="1"/>
</dbReference>
<dbReference type="PANTHER" id="PTHR13056:SF0">
    <property type="entry name" value="VACUOLAR FUSION PROTEIN CCZ1 HOMOLOG-RELATED"/>
    <property type="match status" value="1"/>
</dbReference>
<evidence type="ECO:0000256" key="1">
    <source>
        <dbReference type="ARBA" id="ARBA00005352"/>
    </source>
</evidence>
<evidence type="ECO:0000256" key="2">
    <source>
        <dbReference type="SAM" id="MobiDB-lite"/>
    </source>
</evidence>
<keyword evidence="5" id="KW-1185">Reference proteome</keyword>
<dbReference type="PANTHER" id="PTHR13056">
    <property type="entry name" value="VACUOLAR FUSION PROTEIN CCZ1 HOMOLOG-RELATED"/>
    <property type="match status" value="1"/>
</dbReference>
<comment type="caution">
    <text evidence="4">The sequence shown here is derived from an EMBL/GenBank/DDBJ whole genome shotgun (WGS) entry which is preliminary data.</text>
</comment>
<dbReference type="EMBL" id="MCGN01000002">
    <property type="protein sequence ID" value="ORZ01522.1"/>
    <property type="molecule type" value="Genomic_DNA"/>
</dbReference>
<dbReference type="InterPro" id="IPR013176">
    <property type="entry name" value="Ccz1"/>
</dbReference>
<sequence length="457" mass="51964">MSSSNLSTTSATPSTTPALGNTPPHLSYYCVYNPSLGQSEENTKDQILYYTAKKVVPADVKMKQIGLAQALVNFSSAFSPRQPAQNVHSQKNRLVFWQPEPGFWMHMCVELGVVRKQLKDNKGKEKLVTEYLDAQLSDRALEALLRLGYEQFKLLNGTMTSIMDGLPQRQGARTLMHHIEEFFSEWIWQWDLDRLDTMIFAAVYHGVPRFPLPRADYQRLHEIVSASPAQLDVISHTMIFDNDRMELVYRSPSLKMTDVRALRTWLSRHAQGHPSTKPKEKEEKKEFKMSGIKTFTKSFSHTHILNYFTPSKSTSTTATAPADEDTTNTLPSPSDIPTAPSSPNLNTATDMPQHGTYLSGRIQKTVVDLSGATQTRMESEVVRVYLDNVEGGLDEYFLVVYKHESNFVWVFLLPSYMEGTEDLLAGVNFYVDLEKHIVEHQVDKIKQCCTKELKEKR</sequence>
<gene>
    <name evidence="4" type="ORF">BCR43DRAFT_434982</name>
</gene>
<evidence type="ECO:0000259" key="3">
    <source>
        <dbReference type="Pfam" id="PF19031"/>
    </source>
</evidence>
<accession>A0A1X2HQF5</accession>
<feature type="region of interest" description="Disordered" evidence="2">
    <location>
        <begin position="311"/>
        <end position="354"/>
    </location>
</feature>
<dbReference type="STRING" id="13706.A0A1X2HQF5"/>
<feature type="region of interest" description="Disordered" evidence="2">
    <location>
        <begin position="267"/>
        <end position="287"/>
    </location>
</feature>
<dbReference type="OrthoDB" id="240546at2759"/>